<dbReference type="InterPro" id="IPR001623">
    <property type="entry name" value="DnaJ_domain"/>
</dbReference>
<evidence type="ECO:0000256" key="1">
    <source>
        <dbReference type="SAM" id="MobiDB-lite"/>
    </source>
</evidence>
<feature type="region of interest" description="Disordered" evidence="1">
    <location>
        <begin position="1"/>
        <end position="69"/>
    </location>
</feature>
<comment type="caution">
    <text evidence="2">The sequence shown here is derived from an EMBL/GenBank/DDBJ whole genome shotgun (WGS) entry which is preliminary data.</text>
</comment>
<sequence>MSDEARDDAARNEAAGEEKEPDGSTSDGTAPDGTTSEGTPFDGTASDASAPGAPGDGGGPEAEAGTRRLAQAVRAAENALIEFEIAVETYRIEVENFSRLHEQRLGPLYAKIEELDAKIAEAIAARTGDPEDQRRAREARAAVTPMPLVSELFSGWLDGEGFTPEGYAMMTDQSVQPPPRVRPSEEARKLYRELARRCHPDLSTDPTERGRRDAFLSRVNQAYARGDADELRALTEEWENGGKPDDEPLAPGASELYARLEWLASRKELLADAATALEDSAVGSMLRMAEDDPDALLDEVAEGLRRQIATKEAELARLTA</sequence>
<dbReference type="AlphaFoldDB" id="A0A5C4V3I9"/>
<proteinExistence type="predicted"/>
<organism evidence="2 3">
    <name type="scientific">Streptomyces sedi</name>
    <dbReference type="NCBI Taxonomy" id="555059"/>
    <lineage>
        <taxon>Bacteria</taxon>
        <taxon>Bacillati</taxon>
        <taxon>Actinomycetota</taxon>
        <taxon>Actinomycetes</taxon>
        <taxon>Kitasatosporales</taxon>
        <taxon>Streptomycetaceae</taxon>
        <taxon>Streptomyces</taxon>
    </lineage>
</organism>
<evidence type="ECO:0000313" key="3">
    <source>
        <dbReference type="Proteomes" id="UP000311713"/>
    </source>
</evidence>
<dbReference type="SUPFAM" id="SSF46565">
    <property type="entry name" value="Chaperone J-domain"/>
    <property type="match status" value="1"/>
</dbReference>
<protein>
    <submittedName>
        <fullName evidence="2">J domain-containing protein</fullName>
    </submittedName>
</protein>
<dbReference type="OrthoDB" id="9800872at2"/>
<keyword evidence="3" id="KW-1185">Reference proteome</keyword>
<dbReference type="Proteomes" id="UP000311713">
    <property type="component" value="Unassembled WGS sequence"/>
</dbReference>
<dbReference type="RefSeq" id="WP_139644777.1">
    <property type="nucleotide sequence ID" value="NZ_BAAAZS010000126.1"/>
</dbReference>
<gene>
    <name evidence="2" type="ORF">FH715_13340</name>
</gene>
<dbReference type="InterPro" id="IPR036869">
    <property type="entry name" value="J_dom_sf"/>
</dbReference>
<name>A0A5C4V3I9_9ACTN</name>
<feature type="compositionally biased region" description="Low complexity" evidence="1">
    <location>
        <begin position="42"/>
        <end position="53"/>
    </location>
</feature>
<feature type="compositionally biased region" description="Polar residues" evidence="1">
    <location>
        <begin position="23"/>
        <end position="38"/>
    </location>
</feature>
<reference evidence="2 3" key="1">
    <citation type="submission" date="2019-06" db="EMBL/GenBank/DDBJ databases">
        <title>Draft genome of Streptomyces sedi sp. JCM16909.</title>
        <authorList>
            <person name="Klykleung N."/>
            <person name="Tanasupawat S."/>
            <person name="Kudo T."/>
            <person name="Yuki M."/>
            <person name="Ohkuma M."/>
        </authorList>
    </citation>
    <scope>NUCLEOTIDE SEQUENCE [LARGE SCALE GENOMIC DNA]</scope>
    <source>
        <strain evidence="2 3">JCM 16909</strain>
    </source>
</reference>
<feature type="compositionally biased region" description="Basic and acidic residues" evidence="1">
    <location>
        <begin position="7"/>
        <end position="22"/>
    </location>
</feature>
<dbReference type="EMBL" id="VDGT01000008">
    <property type="protein sequence ID" value="TNM30323.1"/>
    <property type="molecule type" value="Genomic_DNA"/>
</dbReference>
<evidence type="ECO:0000313" key="2">
    <source>
        <dbReference type="EMBL" id="TNM30323.1"/>
    </source>
</evidence>
<accession>A0A5C4V3I9</accession>
<dbReference type="CDD" id="cd06257">
    <property type="entry name" value="DnaJ"/>
    <property type="match status" value="1"/>
</dbReference>